<keyword evidence="2" id="KW-1185">Reference proteome</keyword>
<organism evidence="1 2">
    <name type="scientific">Entomophthora muscae</name>
    <dbReference type="NCBI Taxonomy" id="34485"/>
    <lineage>
        <taxon>Eukaryota</taxon>
        <taxon>Fungi</taxon>
        <taxon>Fungi incertae sedis</taxon>
        <taxon>Zoopagomycota</taxon>
        <taxon>Entomophthoromycotina</taxon>
        <taxon>Entomophthoromycetes</taxon>
        <taxon>Entomophthorales</taxon>
        <taxon>Entomophthoraceae</taxon>
        <taxon>Entomophthora</taxon>
    </lineage>
</organism>
<proteinExistence type="predicted"/>
<protein>
    <submittedName>
        <fullName evidence="1">M-phase phosphoprotein 8</fullName>
    </submittedName>
</protein>
<evidence type="ECO:0000313" key="1">
    <source>
        <dbReference type="EMBL" id="KAJ9078631.1"/>
    </source>
</evidence>
<dbReference type="EMBL" id="QTSX02002142">
    <property type="protein sequence ID" value="KAJ9078631.1"/>
    <property type="molecule type" value="Genomic_DNA"/>
</dbReference>
<evidence type="ECO:0000313" key="2">
    <source>
        <dbReference type="Proteomes" id="UP001165960"/>
    </source>
</evidence>
<sequence length="60" mass="6828">MSPNLNHSLVKWKNFSIEDATWEHEENCFNCPDLAEEFWGSGEPSLEEGNVTNPTDKVGF</sequence>
<reference evidence="1" key="1">
    <citation type="submission" date="2022-04" db="EMBL/GenBank/DDBJ databases">
        <title>Genome of the entomopathogenic fungus Entomophthora muscae.</title>
        <authorList>
            <person name="Elya C."/>
            <person name="Lovett B.R."/>
            <person name="Lee E."/>
            <person name="Macias A.M."/>
            <person name="Hajek A.E."/>
            <person name="De Bivort B.L."/>
            <person name="Kasson M.T."/>
            <person name="De Fine Licht H.H."/>
            <person name="Stajich J.E."/>
        </authorList>
    </citation>
    <scope>NUCLEOTIDE SEQUENCE</scope>
    <source>
        <strain evidence="1">Berkeley</strain>
    </source>
</reference>
<name>A0ACC2TVX1_9FUNG</name>
<accession>A0ACC2TVX1</accession>
<comment type="caution">
    <text evidence="1">The sequence shown here is derived from an EMBL/GenBank/DDBJ whole genome shotgun (WGS) entry which is preliminary data.</text>
</comment>
<dbReference type="Proteomes" id="UP001165960">
    <property type="component" value="Unassembled WGS sequence"/>
</dbReference>
<gene>
    <name evidence="1" type="primary">MPHOSPH8_8</name>
    <name evidence="1" type="ORF">DSO57_1004895</name>
</gene>